<gene>
    <name evidence="2" type="ORF">MRATA1EN1_LOCUS27482</name>
</gene>
<reference evidence="2" key="1">
    <citation type="submission" date="2023-04" db="EMBL/GenBank/DDBJ databases">
        <authorList>
            <consortium name="ELIXIR-Norway"/>
        </authorList>
    </citation>
    <scope>NUCLEOTIDE SEQUENCE [LARGE SCALE GENOMIC DNA]</scope>
</reference>
<accession>A0ABN8ZYK0</accession>
<sequence>MSRVRKRWLYLRKGPPSGPTRSFPEALGEVPAGHGKPRDEPGILREGRGGVTGHAQGLAKAGKEPVRLCAPGSPRVVG</sequence>
<proteinExistence type="predicted"/>
<feature type="compositionally biased region" description="Basic and acidic residues" evidence="1">
    <location>
        <begin position="36"/>
        <end position="48"/>
    </location>
</feature>
<evidence type="ECO:0000313" key="3">
    <source>
        <dbReference type="Proteomes" id="UP001176941"/>
    </source>
</evidence>
<organism evidence="2 3">
    <name type="scientific">Rangifer tarandus platyrhynchus</name>
    <name type="common">Svalbard reindeer</name>
    <dbReference type="NCBI Taxonomy" id="3082113"/>
    <lineage>
        <taxon>Eukaryota</taxon>
        <taxon>Metazoa</taxon>
        <taxon>Chordata</taxon>
        <taxon>Craniata</taxon>
        <taxon>Vertebrata</taxon>
        <taxon>Euteleostomi</taxon>
        <taxon>Mammalia</taxon>
        <taxon>Eutheria</taxon>
        <taxon>Laurasiatheria</taxon>
        <taxon>Artiodactyla</taxon>
        <taxon>Ruminantia</taxon>
        <taxon>Pecora</taxon>
        <taxon>Cervidae</taxon>
        <taxon>Odocoileinae</taxon>
        <taxon>Rangifer</taxon>
    </lineage>
</organism>
<evidence type="ECO:0000256" key="1">
    <source>
        <dbReference type="SAM" id="MobiDB-lite"/>
    </source>
</evidence>
<dbReference type="EMBL" id="OX459944">
    <property type="protein sequence ID" value="CAI9178520.1"/>
    <property type="molecule type" value="Genomic_DNA"/>
</dbReference>
<keyword evidence="3" id="KW-1185">Reference proteome</keyword>
<name>A0ABN8ZYK0_RANTA</name>
<evidence type="ECO:0000313" key="2">
    <source>
        <dbReference type="EMBL" id="CAI9178520.1"/>
    </source>
</evidence>
<protein>
    <submittedName>
        <fullName evidence="2">Uncharacterized protein</fullName>
    </submittedName>
</protein>
<dbReference type="Proteomes" id="UP001176941">
    <property type="component" value="Chromosome 8"/>
</dbReference>
<feature type="region of interest" description="Disordered" evidence="1">
    <location>
        <begin position="12"/>
        <end position="59"/>
    </location>
</feature>